<dbReference type="OrthoDB" id="3792388at2759"/>
<dbReference type="InterPro" id="IPR056812">
    <property type="entry name" value="RRM_fung"/>
</dbReference>
<dbReference type="EMBL" id="MU005601">
    <property type="protein sequence ID" value="KAF2679785.1"/>
    <property type="molecule type" value="Genomic_DNA"/>
</dbReference>
<name>A0A6G1INR2_9PLEO</name>
<sequence>QQIKPAQPARTGPSPVVVTPKEPAKPATPQPGASAGNAPANAAAEKAIPSEVKPNGTAAPEKPSASPAPKEPQEPKQSKALFITNVKDEEEAKNLLHEQDRAKCEKVEKIKHFFVAHFATPADMSAALNRVSSEYKGNKGPQNPDKPNVKIYREPSGGPRYGAGSWQSSTRGGVQGG</sequence>
<proteinExistence type="predicted"/>
<evidence type="ECO:0000313" key="4">
    <source>
        <dbReference type="Proteomes" id="UP000799291"/>
    </source>
</evidence>
<feature type="domain" description="RNA-binding" evidence="2">
    <location>
        <begin position="75"/>
        <end position="156"/>
    </location>
</feature>
<feature type="region of interest" description="Disordered" evidence="1">
    <location>
        <begin position="133"/>
        <end position="177"/>
    </location>
</feature>
<feature type="compositionally biased region" description="Low complexity" evidence="1">
    <location>
        <begin position="58"/>
        <end position="68"/>
    </location>
</feature>
<evidence type="ECO:0000313" key="3">
    <source>
        <dbReference type="EMBL" id="KAF2679785.1"/>
    </source>
</evidence>
<keyword evidence="4" id="KW-1185">Reference proteome</keyword>
<feature type="non-terminal residue" evidence="3">
    <location>
        <position position="177"/>
    </location>
</feature>
<accession>A0A6G1INR2</accession>
<dbReference type="AlphaFoldDB" id="A0A6G1INR2"/>
<organism evidence="3 4">
    <name type="scientific">Lentithecium fluviatile CBS 122367</name>
    <dbReference type="NCBI Taxonomy" id="1168545"/>
    <lineage>
        <taxon>Eukaryota</taxon>
        <taxon>Fungi</taxon>
        <taxon>Dikarya</taxon>
        <taxon>Ascomycota</taxon>
        <taxon>Pezizomycotina</taxon>
        <taxon>Dothideomycetes</taxon>
        <taxon>Pleosporomycetidae</taxon>
        <taxon>Pleosporales</taxon>
        <taxon>Massarineae</taxon>
        <taxon>Lentitheciaceae</taxon>
        <taxon>Lentithecium</taxon>
    </lineage>
</organism>
<dbReference type="Proteomes" id="UP000799291">
    <property type="component" value="Unassembled WGS sequence"/>
</dbReference>
<reference evidence="3" key="1">
    <citation type="journal article" date="2020" name="Stud. Mycol.">
        <title>101 Dothideomycetes genomes: a test case for predicting lifestyles and emergence of pathogens.</title>
        <authorList>
            <person name="Haridas S."/>
            <person name="Albert R."/>
            <person name="Binder M."/>
            <person name="Bloem J."/>
            <person name="Labutti K."/>
            <person name="Salamov A."/>
            <person name="Andreopoulos B."/>
            <person name="Baker S."/>
            <person name="Barry K."/>
            <person name="Bills G."/>
            <person name="Bluhm B."/>
            <person name="Cannon C."/>
            <person name="Castanera R."/>
            <person name="Culley D."/>
            <person name="Daum C."/>
            <person name="Ezra D."/>
            <person name="Gonzalez J."/>
            <person name="Henrissat B."/>
            <person name="Kuo A."/>
            <person name="Liang C."/>
            <person name="Lipzen A."/>
            <person name="Lutzoni F."/>
            <person name="Magnuson J."/>
            <person name="Mondo S."/>
            <person name="Nolan M."/>
            <person name="Ohm R."/>
            <person name="Pangilinan J."/>
            <person name="Park H.-J."/>
            <person name="Ramirez L."/>
            <person name="Alfaro M."/>
            <person name="Sun H."/>
            <person name="Tritt A."/>
            <person name="Yoshinaga Y."/>
            <person name="Zwiers L.-H."/>
            <person name="Turgeon B."/>
            <person name="Goodwin S."/>
            <person name="Spatafora J."/>
            <person name="Crous P."/>
            <person name="Grigoriev I."/>
        </authorList>
    </citation>
    <scope>NUCLEOTIDE SEQUENCE</scope>
    <source>
        <strain evidence="3">CBS 122367</strain>
    </source>
</reference>
<evidence type="ECO:0000259" key="2">
    <source>
        <dbReference type="Pfam" id="PF25061"/>
    </source>
</evidence>
<gene>
    <name evidence="3" type="ORF">K458DRAFT_274479</name>
</gene>
<feature type="non-terminal residue" evidence="3">
    <location>
        <position position="1"/>
    </location>
</feature>
<feature type="compositionally biased region" description="Low complexity" evidence="1">
    <location>
        <begin position="32"/>
        <end position="51"/>
    </location>
</feature>
<dbReference type="Pfam" id="PF25061">
    <property type="entry name" value="RRM_fung"/>
    <property type="match status" value="1"/>
</dbReference>
<feature type="region of interest" description="Disordered" evidence="1">
    <location>
        <begin position="1"/>
        <end position="85"/>
    </location>
</feature>
<protein>
    <recommendedName>
        <fullName evidence="2">RNA-binding domain-containing protein</fullName>
    </recommendedName>
</protein>
<feature type="compositionally biased region" description="Polar residues" evidence="1">
    <location>
        <begin position="165"/>
        <end position="177"/>
    </location>
</feature>
<evidence type="ECO:0000256" key="1">
    <source>
        <dbReference type="SAM" id="MobiDB-lite"/>
    </source>
</evidence>